<dbReference type="InterPro" id="IPR005501">
    <property type="entry name" value="LamB/YcsF/PxpA-like"/>
</dbReference>
<protein>
    <recommendedName>
        <fullName evidence="2">LamB/YcsF family protein</fullName>
    </recommendedName>
</protein>
<proteinExistence type="predicted"/>
<reference evidence="1" key="1">
    <citation type="submission" date="2018-05" db="EMBL/GenBank/DDBJ databases">
        <authorList>
            <person name="Lanie J.A."/>
            <person name="Ng W.-L."/>
            <person name="Kazmierczak K.M."/>
            <person name="Andrzejewski T.M."/>
            <person name="Davidsen T.M."/>
            <person name="Wayne K.J."/>
            <person name="Tettelin H."/>
            <person name="Glass J.I."/>
            <person name="Rusch D."/>
            <person name="Podicherti R."/>
            <person name="Tsui H.-C.T."/>
            <person name="Winkler M.E."/>
        </authorList>
    </citation>
    <scope>NUCLEOTIDE SEQUENCE</scope>
</reference>
<dbReference type="EMBL" id="UINC01003193">
    <property type="protein sequence ID" value="SVA04151.1"/>
    <property type="molecule type" value="Genomic_DNA"/>
</dbReference>
<dbReference type="Pfam" id="PF03746">
    <property type="entry name" value="LamB_YcsF"/>
    <property type="match status" value="1"/>
</dbReference>
<sequence>MNQLKKGIKKTVDINADLGEFCNAEQLANELKILKYISSSSIACSGHIGDSKSIRVILEACKINNIAVGPHPSYPDQKGFGRNPMNITLRDLESSLREQIQLFFTVANSLSMPVTHVKFHGQLYNEAAQNKRLGNMLINMIYSIDQNLSIIGPANSLLEFIIKNSSIPFISEAFIDRRYQEDSSLVNRNQGNALIESIQDQVHQARSIVIDEKVMTVSNKNIKIKADTLCIHGDNQNSLNAVKAVSEMLKKENIQIYPPSL</sequence>
<dbReference type="AlphaFoldDB" id="A0A381SLD8"/>
<dbReference type="CDD" id="cd10801">
    <property type="entry name" value="LamB_YcsF_like_1"/>
    <property type="match status" value="1"/>
</dbReference>
<dbReference type="Gene3D" id="3.20.20.370">
    <property type="entry name" value="Glycoside hydrolase/deacetylase"/>
    <property type="match status" value="1"/>
</dbReference>
<dbReference type="PANTHER" id="PTHR30292:SF0">
    <property type="entry name" value="5-OXOPROLINASE SUBUNIT A"/>
    <property type="match status" value="1"/>
</dbReference>
<accession>A0A381SLD8</accession>
<gene>
    <name evidence="1" type="ORF">METZ01_LOCUS57005</name>
</gene>
<dbReference type="GO" id="GO:0005975">
    <property type="term" value="P:carbohydrate metabolic process"/>
    <property type="evidence" value="ECO:0007669"/>
    <property type="project" value="InterPro"/>
</dbReference>
<organism evidence="1">
    <name type="scientific">marine metagenome</name>
    <dbReference type="NCBI Taxonomy" id="408172"/>
    <lineage>
        <taxon>unclassified sequences</taxon>
        <taxon>metagenomes</taxon>
        <taxon>ecological metagenomes</taxon>
    </lineage>
</organism>
<dbReference type="PANTHER" id="PTHR30292">
    <property type="entry name" value="UNCHARACTERIZED PROTEIN YBGL-RELATED"/>
    <property type="match status" value="1"/>
</dbReference>
<dbReference type="SUPFAM" id="SSF88713">
    <property type="entry name" value="Glycoside hydrolase/deacetylase"/>
    <property type="match status" value="1"/>
</dbReference>
<evidence type="ECO:0008006" key="2">
    <source>
        <dbReference type="Google" id="ProtNLM"/>
    </source>
</evidence>
<name>A0A381SLD8_9ZZZZ</name>
<dbReference type="InterPro" id="IPR011330">
    <property type="entry name" value="Glyco_hydro/deAcase_b/a-brl"/>
</dbReference>
<evidence type="ECO:0000313" key="1">
    <source>
        <dbReference type="EMBL" id="SVA04151.1"/>
    </source>
</evidence>